<feature type="region of interest" description="Disordered" evidence="1">
    <location>
        <begin position="1"/>
        <end position="32"/>
    </location>
</feature>
<feature type="non-terminal residue" evidence="2">
    <location>
        <position position="65"/>
    </location>
</feature>
<reference evidence="2" key="1">
    <citation type="submission" date="2021-02" db="EMBL/GenBank/DDBJ databases">
        <authorList>
            <person name="Nowell W R."/>
        </authorList>
    </citation>
    <scope>NUCLEOTIDE SEQUENCE</scope>
</reference>
<sequence>LEGEDQCDTSNITYGESDRDGDSDDEQTSWPTKTFSLTRLSTIGNSRFDDIDLDDDDTDDYQKEM</sequence>
<gene>
    <name evidence="2" type="ORF">OVN521_LOCUS49554</name>
</gene>
<dbReference type="AlphaFoldDB" id="A0A821K829"/>
<evidence type="ECO:0000256" key="1">
    <source>
        <dbReference type="SAM" id="MobiDB-lite"/>
    </source>
</evidence>
<dbReference type="EMBL" id="CAJOBG010109177">
    <property type="protein sequence ID" value="CAF4734104.1"/>
    <property type="molecule type" value="Genomic_DNA"/>
</dbReference>
<keyword evidence="3" id="KW-1185">Reference proteome</keyword>
<evidence type="ECO:0000313" key="3">
    <source>
        <dbReference type="Proteomes" id="UP000663866"/>
    </source>
</evidence>
<organism evidence="2 3">
    <name type="scientific">Rotaria magnacalcarata</name>
    <dbReference type="NCBI Taxonomy" id="392030"/>
    <lineage>
        <taxon>Eukaryota</taxon>
        <taxon>Metazoa</taxon>
        <taxon>Spiralia</taxon>
        <taxon>Gnathifera</taxon>
        <taxon>Rotifera</taxon>
        <taxon>Eurotatoria</taxon>
        <taxon>Bdelloidea</taxon>
        <taxon>Philodinida</taxon>
        <taxon>Philodinidae</taxon>
        <taxon>Rotaria</taxon>
    </lineage>
</organism>
<name>A0A821K829_9BILA</name>
<feature type="region of interest" description="Disordered" evidence="1">
    <location>
        <begin position="46"/>
        <end position="65"/>
    </location>
</feature>
<protein>
    <submittedName>
        <fullName evidence="2">Uncharacterized protein</fullName>
    </submittedName>
</protein>
<comment type="caution">
    <text evidence="2">The sequence shown here is derived from an EMBL/GenBank/DDBJ whole genome shotgun (WGS) entry which is preliminary data.</text>
</comment>
<dbReference type="Proteomes" id="UP000663866">
    <property type="component" value="Unassembled WGS sequence"/>
</dbReference>
<feature type="non-terminal residue" evidence="2">
    <location>
        <position position="1"/>
    </location>
</feature>
<accession>A0A821K829</accession>
<evidence type="ECO:0000313" key="2">
    <source>
        <dbReference type="EMBL" id="CAF4734104.1"/>
    </source>
</evidence>
<proteinExistence type="predicted"/>